<dbReference type="RefSeq" id="WP_045802442.1">
    <property type="nucleotide sequence ID" value="NZ_CP011071.1"/>
</dbReference>
<keyword evidence="1" id="KW-0472">Membrane</keyword>
<name>A0A0D5YVB4_9FLAO</name>
<dbReference type="OrthoDB" id="981124at2"/>
<dbReference type="InterPro" id="IPR051675">
    <property type="entry name" value="Endo/Exo/Phosphatase_dom_1"/>
</dbReference>
<dbReference type="Proteomes" id="UP000032726">
    <property type="component" value="Chromosome"/>
</dbReference>
<protein>
    <recommendedName>
        <fullName evidence="4">Helix-hairpin-helix domain-containing protein</fullName>
    </recommendedName>
</protein>
<dbReference type="STRING" id="516051.VC82_2243"/>
<dbReference type="PATRIC" id="fig|516051.4.peg.2309"/>
<organism evidence="2 3">
    <name type="scientific">Flagellimonas lutaonensis</name>
    <dbReference type="NCBI Taxonomy" id="516051"/>
    <lineage>
        <taxon>Bacteria</taxon>
        <taxon>Pseudomonadati</taxon>
        <taxon>Bacteroidota</taxon>
        <taxon>Flavobacteriia</taxon>
        <taxon>Flavobacteriales</taxon>
        <taxon>Flavobacteriaceae</taxon>
        <taxon>Flagellimonas</taxon>
    </lineage>
</organism>
<evidence type="ECO:0000313" key="2">
    <source>
        <dbReference type="EMBL" id="AKA35834.1"/>
    </source>
</evidence>
<reference evidence="2 3" key="1">
    <citation type="submission" date="2015-03" db="EMBL/GenBank/DDBJ databases">
        <title>Complete genome sequence of Muricauda lutaonensis CC-HSB-11T, isolated from a coastal hot spring.</title>
        <authorList>
            <person name="Kim K.M."/>
        </authorList>
    </citation>
    <scope>NUCLEOTIDE SEQUENCE [LARGE SCALE GENOMIC DNA]</scope>
    <source>
        <strain evidence="2 3">CC-HSB-11</strain>
    </source>
</reference>
<dbReference type="Pfam" id="PF12836">
    <property type="entry name" value="HHH_3"/>
    <property type="match status" value="2"/>
</dbReference>
<dbReference type="AlphaFoldDB" id="A0A0D5YVB4"/>
<dbReference type="HOGENOM" id="CLU_077104_0_2_10"/>
<dbReference type="EMBL" id="CP011071">
    <property type="protein sequence ID" value="AKA35834.1"/>
    <property type="molecule type" value="Genomic_DNA"/>
</dbReference>
<accession>A0A0D5YVB4</accession>
<dbReference type="PANTHER" id="PTHR21180:SF32">
    <property type="entry name" value="ENDONUCLEASE_EXONUCLEASE_PHOSPHATASE FAMILY DOMAIN-CONTAINING PROTEIN 1"/>
    <property type="match status" value="1"/>
</dbReference>
<dbReference type="InterPro" id="IPR010994">
    <property type="entry name" value="RuvA_2-like"/>
</dbReference>
<evidence type="ECO:0000313" key="3">
    <source>
        <dbReference type="Proteomes" id="UP000032726"/>
    </source>
</evidence>
<evidence type="ECO:0008006" key="4">
    <source>
        <dbReference type="Google" id="ProtNLM"/>
    </source>
</evidence>
<dbReference type="Gene3D" id="1.10.150.280">
    <property type="entry name" value="AF1531-like domain"/>
    <property type="match status" value="2"/>
</dbReference>
<keyword evidence="3" id="KW-1185">Reference proteome</keyword>
<evidence type="ECO:0000256" key="1">
    <source>
        <dbReference type="SAM" id="Phobius"/>
    </source>
</evidence>
<keyword evidence="1" id="KW-1133">Transmembrane helix</keyword>
<dbReference type="PANTHER" id="PTHR21180">
    <property type="entry name" value="ENDONUCLEASE/EXONUCLEASE/PHOSPHATASE FAMILY DOMAIN-CONTAINING PROTEIN 1"/>
    <property type="match status" value="1"/>
</dbReference>
<proteinExistence type="predicted"/>
<dbReference type="KEGG" id="mlt:VC82_2243"/>
<feature type="transmembrane region" description="Helical" evidence="1">
    <location>
        <begin position="21"/>
        <end position="42"/>
    </location>
</feature>
<keyword evidence="1" id="KW-0812">Transmembrane</keyword>
<dbReference type="SUPFAM" id="SSF47781">
    <property type="entry name" value="RuvA domain 2-like"/>
    <property type="match status" value="2"/>
</dbReference>
<sequence length="294" mass="33898">MKRIKSHFRLGRRFGGFSRQERSGIFFLLLAIVLFQGIYLVWNHWVQSDRSPLFSLDEAGQQQVDSLKNRSMAGDTVTIRPFNPNFISDYKGYTLGMSVAEIDRLNQYRSQDKWINSPEEFQKVTLVNDSLLKAIEPYFRFPEWSAGAKERKPRSLQKKSTTSVGNLNTVTADELKKVYGIGDKLSARIVKFRDRLGGFLVNEQLYDVYGLEPVVADRVLQRFQVQEPPQIQPIDINTASKQELVSLIYIDYDLADAILAYRQKNGRIESFDELAAIQGFPKEKIDRIRLYLSL</sequence>
<gene>
    <name evidence="2" type="ORF">VC82_2243</name>
</gene>